<dbReference type="Gene3D" id="3.10.20.310">
    <property type="entry name" value="membrane protein fhac"/>
    <property type="match status" value="1"/>
</dbReference>
<dbReference type="Proteomes" id="UP001302477">
    <property type="component" value="Chromosome"/>
</dbReference>
<organism evidence="1 2">
    <name type="scientific">Microbulbifer pacificus</name>
    <dbReference type="NCBI Taxonomy" id="407164"/>
    <lineage>
        <taxon>Bacteria</taxon>
        <taxon>Pseudomonadati</taxon>
        <taxon>Pseudomonadota</taxon>
        <taxon>Gammaproteobacteria</taxon>
        <taxon>Cellvibrionales</taxon>
        <taxon>Microbulbiferaceae</taxon>
        <taxon>Microbulbifer</taxon>
    </lineage>
</organism>
<name>A0AAU0MYK7_9GAMM</name>
<gene>
    <name evidence="1" type="ORF">R5R33_15510</name>
</gene>
<accession>A0AAU0MYK7</accession>
<sequence>MEHKDLKSFRAPSPLKMGKIRARGATIYSNAILVAALSGLIPYSALAANELEGAEIKSIKIVNNNIFDENSDDYTSLLSKGVNLLHIKTQKEIIEKQLLFKVGDQFSEQKAEETERILRRNKYICDAKIYATKVPQGVEIQVITSDTWSTKPALSFGHTGGASKNEAGIEEDNLLGLGLSLSISYKQDADRSATNFRLADNYVFNSNHKIELQRSNLSDGTFNSLLIEKPFISLDSRSSYRLNVNEYSRMESRYHLGEKYVSFDRTDEELELNWGWSDGISDDGVWRHSVGLQSRKARATLSSVQPDLTDTAITSYVDSLQPEYEKREIYPYYAVNFLENKYDKTINFDKIGRTEDRYLGTELGFQIGAGGSALGSSENFMRISGFANRNDAISRKIFLRSGFLLDGYYSIETGSFTDSTFKYYSTLDIYQTNSFRFHSSFTGLEAYNWNYYSQLLVDEDNGLRGYPRNFLSGDRIHNLSFEERYYSNLTLFGMFNFGAAVFMDVSRVSGGTEFEQQENGIYRSLGVGLRISNNRSSSGEVIHLDLATPLDAAPDNNNYQFSISAQSKF</sequence>
<protein>
    <submittedName>
        <fullName evidence="1">Uncharacterized protein</fullName>
    </submittedName>
</protein>
<dbReference type="RefSeq" id="WP_318953606.1">
    <property type="nucleotide sequence ID" value="NZ_CP137555.1"/>
</dbReference>
<dbReference type="EMBL" id="CP137555">
    <property type="protein sequence ID" value="WOX05132.1"/>
    <property type="molecule type" value="Genomic_DNA"/>
</dbReference>
<dbReference type="AlphaFoldDB" id="A0AAU0MYK7"/>
<proteinExistence type="predicted"/>
<evidence type="ECO:0000313" key="2">
    <source>
        <dbReference type="Proteomes" id="UP001302477"/>
    </source>
</evidence>
<reference evidence="1 2" key="1">
    <citation type="submission" date="2023-10" db="EMBL/GenBank/DDBJ databases">
        <title>Description of Microbulbifer bruguierae sp. nov., isolated from the sediments of mangrove plant Bruguiera sexangula and comparative genomic analyses of the genus Microbulbifer.</title>
        <authorList>
            <person name="Long M."/>
        </authorList>
    </citation>
    <scope>NUCLEOTIDE SEQUENCE [LARGE SCALE GENOMIC DNA]</scope>
    <source>
        <strain evidence="1 2">SPO729</strain>
    </source>
</reference>
<keyword evidence="2" id="KW-1185">Reference proteome</keyword>
<dbReference type="KEGG" id="mpaf:R5R33_15510"/>
<evidence type="ECO:0000313" key="1">
    <source>
        <dbReference type="EMBL" id="WOX05132.1"/>
    </source>
</evidence>